<dbReference type="InterPro" id="IPR019690">
    <property type="entry name" value="DUF2569"/>
</dbReference>
<name>A0A022PM24_9GAMM</name>
<feature type="transmembrane region" description="Helical" evidence="1">
    <location>
        <begin position="12"/>
        <end position="41"/>
    </location>
</feature>
<dbReference type="RefSeq" id="WP_036776165.1">
    <property type="nucleotide sequence ID" value="NZ_CAWLTM010000107.1"/>
</dbReference>
<feature type="transmembrane region" description="Helical" evidence="1">
    <location>
        <begin position="53"/>
        <end position="75"/>
    </location>
</feature>
<dbReference type="AlphaFoldDB" id="A0A022PM24"/>
<accession>A0A022PM24</accession>
<feature type="transmembrane region" description="Helical" evidence="1">
    <location>
        <begin position="113"/>
        <end position="132"/>
    </location>
</feature>
<evidence type="ECO:0000256" key="1">
    <source>
        <dbReference type="SAM" id="Phobius"/>
    </source>
</evidence>
<gene>
    <name evidence="2" type="ORF">BA1DRAFT_00788</name>
</gene>
<sequence>MYQTNDYHRINGWILAPAAYLMMTFLSASIMLALYIVAFFSQNNALSAGNNHFTLMWFLSVAITAVMWCYTLWVLKLLFIRSKRFPQIFIIWLIVTILIALKTFAFSPIPDQMALRALAWPLLATAIFVPYIKRSHRVKMTFTQDR</sequence>
<protein>
    <recommendedName>
        <fullName evidence="4">DUF2569 domain-containing protein</fullName>
    </recommendedName>
</protein>
<comment type="caution">
    <text evidence="2">The sequence shown here is derived from an EMBL/GenBank/DDBJ whole genome shotgun (WGS) entry which is preliminary data.</text>
</comment>
<organism evidence="2 3">
    <name type="scientific">Photorhabdus aegyptia</name>
    <dbReference type="NCBI Taxonomy" id="2805098"/>
    <lineage>
        <taxon>Bacteria</taxon>
        <taxon>Pseudomonadati</taxon>
        <taxon>Pseudomonadota</taxon>
        <taxon>Gammaproteobacteria</taxon>
        <taxon>Enterobacterales</taxon>
        <taxon>Morganellaceae</taxon>
        <taxon>Photorhabdus</taxon>
    </lineage>
</organism>
<dbReference type="Pfam" id="PF10754">
    <property type="entry name" value="DUF2569"/>
    <property type="match status" value="1"/>
</dbReference>
<reference evidence="2 3" key="1">
    <citation type="submission" date="2014-03" db="EMBL/GenBank/DDBJ databases">
        <title>Draft Genome of Photorhabdus luminescens BA1, an Egyptian Isolate.</title>
        <authorList>
            <person name="Ghazal S."/>
            <person name="Hurst S.G.IV."/>
            <person name="Morris K."/>
            <person name="Thomas K."/>
            <person name="Tisa L.S."/>
        </authorList>
    </citation>
    <scope>NUCLEOTIDE SEQUENCE [LARGE SCALE GENOMIC DNA]</scope>
    <source>
        <strain evidence="2 3">BA1</strain>
    </source>
</reference>
<dbReference type="EMBL" id="JFGV01000008">
    <property type="protein sequence ID" value="EYU16686.1"/>
    <property type="molecule type" value="Genomic_DNA"/>
</dbReference>
<evidence type="ECO:0008006" key="4">
    <source>
        <dbReference type="Google" id="ProtNLM"/>
    </source>
</evidence>
<keyword evidence="1" id="KW-0812">Transmembrane</keyword>
<keyword evidence="1" id="KW-1133">Transmembrane helix</keyword>
<keyword evidence="3" id="KW-1185">Reference proteome</keyword>
<proteinExistence type="predicted"/>
<evidence type="ECO:0000313" key="3">
    <source>
        <dbReference type="Proteomes" id="UP000023464"/>
    </source>
</evidence>
<feature type="transmembrane region" description="Helical" evidence="1">
    <location>
        <begin position="87"/>
        <end position="107"/>
    </location>
</feature>
<dbReference type="PATRIC" id="fig|1393736.3.peg.796"/>
<evidence type="ECO:0000313" key="2">
    <source>
        <dbReference type="EMBL" id="EYU16686.1"/>
    </source>
</evidence>
<keyword evidence="1" id="KW-0472">Membrane</keyword>
<dbReference type="Proteomes" id="UP000023464">
    <property type="component" value="Unassembled WGS sequence"/>
</dbReference>